<evidence type="ECO:0000313" key="1">
    <source>
        <dbReference type="EMBL" id="GIY29652.1"/>
    </source>
</evidence>
<organism evidence="1 2">
    <name type="scientific">Caerostris darwini</name>
    <dbReference type="NCBI Taxonomy" id="1538125"/>
    <lineage>
        <taxon>Eukaryota</taxon>
        <taxon>Metazoa</taxon>
        <taxon>Ecdysozoa</taxon>
        <taxon>Arthropoda</taxon>
        <taxon>Chelicerata</taxon>
        <taxon>Arachnida</taxon>
        <taxon>Araneae</taxon>
        <taxon>Araneomorphae</taxon>
        <taxon>Entelegynae</taxon>
        <taxon>Araneoidea</taxon>
        <taxon>Araneidae</taxon>
        <taxon>Caerostris</taxon>
    </lineage>
</organism>
<proteinExistence type="predicted"/>
<comment type="caution">
    <text evidence="1">The sequence shown here is derived from an EMBL/GenBank/DDBJ whole genome shotgun (WGS) entry which is preliminary data.</text>
</comment>
<name>A0AAV4SB95_9ARAC</name>
<evidence type="ECO:0000313" key="2">
    <source>
        <dbReference type="Proteomes" id="UP001054837"/>
    </source>
</evidence>
<sequence length="138" mass="15446">MRCCIAEIAQLKRIKLESTACSKFFKCTKRTMEQNVALPGETALSDTKPASIPASLVSMEQFAKLREVFLPHRARIYSLFEILQVHQKVRSTMEQNVALPGGTALSATKPASIHASLVSMEQFAKLREVFLRLQLLPK</sequence>
<gene>
    <name evidence="1" type="ORF">CDAR_228971</name>
</gene>
<protein>
    <submittedName>
        <fullName evidence="1">Uncharacterized protein</fullName>
    </submittedName>
</protein>
<accession>A0AAV4SB95</accession>
<dbReference type="Proteomes" id="UP001054837">
    <property type="component" value="Unassembled WGS sequence"/>
</dbReference>
<reference evidence="1 2" key="1">
    <citation type="submission" date="2021-06" db="EMBL/GenBank/DDBJ databases">
        <title>Caerostris darwini draft genome.</title>
        <authorList>
            <person name="Kono N."/>
            <person name="Arakawa K."/>
        </authorList>
    </citation>
    <scope>NUCLEOTIDE SEQUENCE [LARGE SCALE GENOMIC DNA]</scope>
</reference>
<keyword evidence="2" id="KW-1185">Reference proteome</keyword>
<dbReference type="AlphaFoldDB" id="A0AAV4SB95"/>
<dbReference type="EMBL" id="BPLQ01007351">
    <property type="protein sequence ID" value="GIY29652.1"/>
    <property type="molecule type" value="Genomic_DNA"/>
</dbReference>